<dbReference type="Proteomes" id="UP000818029">
    <property type="component" value="Chromosome D10"/>
</dbReference>
<dbReference type="PaxDb" id="3635-A0A1U8M094"/>
<keyword evidence="2" id="KW-1185">Reference proteome</keyword>
<proteinExistence type="predicted"/>
<dbReference type="OrthoDB" id="1749346at2759"/>
<dbReference type="RefSeq" id="XP_016720207.1">
    <property type="nucleotide sequence ID" value="XM_016864718.1"/>
</dbReference>
<evidence type="ECO:0000313" key="3">
    <source>
        <dbReference type="RefSeq" id="XP_016720207.1"/>
    </source>
</evidence>
<dbReference type="AlphaFoldDB" id="A0A1U8M094"/>
<reference evidence="2" key="1">
    <citation type="journal article" date="2020" name="Nat. Genet.">
        <title>Genomic diversifications of five Gossypium allopolyploid species and their impact on cotton improvement.</title>
        <authorList>
            <person name="Chen Z.J."/>
            <person name="Sreedasyam A."/>
            <person name="Ando A."/>
            <person name="Song Q."/>
            <person name="De Santiago L.M."/>
            <person name="Hulse-Kemp A.M."/>
            <person name="Ding M."/>
            <person name="Ye W."/>
            <person name="Kirkbride R.C."/>
            <person name="Jenkins J."/>
            <person name="Plott C."/>
            <person name="Lovell J."/>
            <person name="Lin Y.M."/>
            <person name="Vaughn R."/>
            <person name="Liu B."/>
            <person name="Simpson S."/>
            <person name="Scheffler B.E."/>
            <person name="Wen L."/>
            <person name="Saski C.A."/>
            <person name="Grover C.E."/>
            <person name="Hu G."/>
            <person name="Conover J.L."/>
            <person name="Carlson J.W."/>
            <person name="Shu S."/>
            <person name="Boston L.B."/>
            <person name="Williams M."/>
            <person name="Peterson D.G."/>
            <person name="McGee K."/>
            <person name="Jones D.C."/>
            <person name="Wendel J.F."/>
            <person name="Stelly D.M."/>
            <person name="Grimwood J."/>
            <person name="Schmutz J."/>
        </authorList>
    </citation>
    <scope>NUCLEOTIDE SEQUENCE [LARGE SCALE GENOMIC DNA]</scope>
    <source>
        <strain evidence="2">cv. TM-1</strain>
    </source>
</reference>
<evidence type="ECO:0000313" key="2">
    <source>
        <dbReference type="Proteomes" id="UP000818029"/>
    </source>
</evidence>
<evidence type="ECO:0000259" key="1">
    <source>
        <dbReference type="Pfam" id="PF07727"/>
    </source>
</evidence>
<name>A0A1U8M094_GOSHI</name>
<dbReference type="KEGG" id="ghi:107932659"/>
<dbReference type="Pfam" id="PF07727">
    <property type="entry name" value="RVT_2"/>
    <property type="match status" value="1"/>
</dbReference>
<feature type="domain" description="Reverse transcriptase Ty1/copia-type" evidence="1">
    <location>
        <begin position="68"/>
        <end position="139"/>
    </location>
</feature>
<reference evidence="3" key="2">
    <citation type="submission" date="2025-08" db="UniProtKB">
        <authorList>
            <consortium name="RefSeq"/>
        </authorList>
    </citation>
    <scope>IDENTIFICATION</scope>
</reference>
<dbReference type="InterPro" id="IPR013103">
    <property type="entry name" value="RVT_2"/>
</dbReference>
<gene>
    <name evidence="3" type="primary">LOC107932659</name>
</gene>
<protein>
    <submittedName>
        <fullName evidence="3">Uncharacterized mitochondrial protein AtMg00820-like</fullName>
    </submittedName>
</protein>
<dbReference type="STRING" id="3635.A0A1U8M094"/>
<accession>A0A1U8M094</accession>
<sequence>MVITDESEMYEQDEIDVDDFSVRGIQPISKIYERADMAILKPINYEEVALIEGWKEAMQAELKMIHKNQTWEFVDKSSHKRVIGVNCNRTKLNADGSLNKLKARLVMKGFSQQYEIDYMETFASIARLDTTILLLALAA</sequence>
<organism evidence="2 3">
    <name type="scientific">Gossypium hirsutum</name>
    <name type="common">Upland cotton</name>
    <name type="synonym">Gossypium mexicanum</name>
    <dbReference type="NCBI Taxonomy" id="3635"/>
    <lineage>
        <taxon>Eukaryota</taxon>
        <taxon>Viridiplantae</taxon>
        <taxon>Streptophyta</taxon>
        <taxon>Embryophyta</taxon>
        <taxon>Tracheophyta</taxon>
        <taxon>Spermatophyta</taxon>
        <taxon>Magnoliopsida</taxon>
        <taxon>eudicotyledons</taxon>
        <taxon>Gunneridae</taxon>
        <taxon>Pentapetalae</taxon>
        <taxon>rosids</taxon>
        <taxon>malvids</taxon>
        <taxon>Malvales</taxon>
        <taxon>Malvaceae</taxon>
        <taxon>Malvoideae</taxon>
        <taxon>Gossypium</taxon>
    </lineage>
</organism>
<dbReference type="GeneID" id="107932659"/>